<dbReference type="PROSITE" id="PS51318">
    <property type="entry name" value="TAT"/>
    <property type="match status" value="1"/>
</dbReference>
<dbReference type="InterPro" id="IPR006059">
    <property type="entry name" value="SBP"/>
</dbReference>
<evidence type="ECO:0000313" key="4">
    <source>
        <dbReference type="EMBL" id="WUN84779.1"/>
    </source>
</evidence>
<dbReference type="NCBIfam" id="TIGR01409">
    <property type="entry name" value="TAT_signal_seq"/>
    <property type="match status" value="1"/>
</dbReference>
<reference evidence="4" key="1">
    <citation type="submission" date="2022-10" db="EMBL/GenBank/DDBJ databases">
        <title>The complete genomes of actinobacterial strains from the NBC collection.</title>
        <authorList>
            <person name="Joergensen T.S."/>
            <person name="Alvarez Arevalo M."/>
            <person name="Sterndorff E.B."/>
            <person name="Faurdal D."/>
            <person name="Vuksanovic O."/>
            <person name="Mourched A.-S."/>
            <person name="Charusanti P."/>
            <person name="Shaw S."/>
            <person name="Blin K."/>
            <person name="Weber T."/>
        </authorList>
    </citation>
    <scope>NUCLEOTIDE SEQUENCE</scope>
    <source>
        <strain evidence="4">NBC_00302</strain>
    </source>
</reference>
<keyword evidence="3" id="KW-0732">Signal</keyword>
<dbReference type="PANTHER" id="PTHR30061:SF50">
    <property type="entry name" value="MALTOSE_MALTODEXTRIN-BINDING PERIPLASMIC PROTEIN"/>
    <property type="match status" value="1"/>
</dbReference>
<evidence type="ECO:0000313" key="5">
    <source>
        <dbReference type="Proteomes" id="UP001432071"/>
    </source>
</evidence>
<dbReference type="PROSITE" id="PS51257">
    <property type="entry name" value="PROKAR_LIPOPROTEIN"/>
    <property type="match status" value="1"/>
</dbReference>
<dbReference type="RefSeq" id="WP_328733699.1">
    <property type="nucleotide sequence ID" value="NZ_CP108038.1"/>
</dbReference>
<evidence type="ECO:0000256" key="1">
    <source>
        <dbReference type="ARBA" id="ARBA00008520"/>
    </source>
</evidence>
<dbReference type="GeneID" id="93759518"/>
<dbReference type="Proteomes" id="UP001432071">
    <property type="component" value="Chromosome"/>
</dbReference>
<proteinExistence type="inferred from homology"/>
<keyword evidence="2" id="KW-0813">Transport</keyword>
<dbReference type="InterPro" id="IPR019546">
    <property type="entry name" value="TAT_signal_bac_arc"/>
</dbReference>
<dbReference type="Gene3D" id="3.40.190.10">
    <property type="entry name" value="Periplasmic binding protein-like II"/>
    <property type="match status" value="2"/>
</dbReference>
<evidence type="ECO:0000256" key="3">
    <source>
        <dbReference type="ARBA" id="ARBA00022729"/>
    </source>
</evidence>
<dbReference type="EMBL" id="CP108038">
    <property type="protein sequence ID" value="WUN84779.1"/>
    <property type="molecule type" value="Genomic_DNA"/>
</dbReference>
<dbReference type="SUPFAM" id="SSF53850">
    <property type="entry name" value="Periplasmic binding protein-like II"/>
    <property type="match status" value="1"/>
</dbReference>
<keyword evidence="5" id="KW-1185">Reference proteome</keyword>
<accession>A0ABZ1QPZ5</accession>
<comment type="similarity">
    <text evidence="1">Belongs to the bacterial solute-binding protein 1 family.</text>
</comment>
<gene>
    <name evidence="4" type="ORF">OHT53_01095</name>
</gene>
<protein>
    <submittedName>
        <fullName evidence="4">Sugar ABC transporter substrate-binding protein</fullName>
    </submittedName>
</protein>
<evidence type="ECO:0000256" key="2">
    <source>
        <dbReference type="ARBA" id="ARBA00022448"/>
    </source>
</evidence>
<dbReference type="Pfam" id="PF13416">
    <property type="entry name" value="SBP_bac_8"/>
    <property type="match status" value="1"/>
</dbReference>
<organism evidence="4 5">
    <name type="scientific">Streptomyces bobili</name>
    <dbReference type="NCBI Taxonomy" id="67280"/>
    <lineage>
        <taxon>Bacteria</taxon>
        <taxon>Bacillati</taxon>
        <taxon>Actinomycetota</taxon>
        <taxon>Actinomycetes</taxon>
        <taxon>Kitasatosporales</taxon>
        <taxon>Streptomycetaceae</taxon>
        <taxon>Streptomyces</taxon>
    </lineage>
</organism>
<dbReference type="PANTHER" id="PTHR30061">
    <property type="entry name" value="MALTOSE-BINDING PERIPLASMIC PROTEIN"/>
    <property type="match status" value="1"/>
</dbReference>
<dbReference type="CDD" id="cd13585">
    <property type="entry name" value="PBP2_TMBP_like"/>
    <property type="match status" value="1"/>
</dbReference>
<name>A0ABZ1QPZ5_9ACTN</name>
<dbReference type="InterPro" id="IPR006311">
    <property type="entry name" value="TAT_signal"/>
</dbReference>
<sequence>MSYPIDRRGFLRASGAAATAALGLGGALTSCGSANVGTATLSWWDYFTLDNFQPGMTRLIRDIEAGVPDVKIERRSFPFAELERQITLGAISGDLPDIAIVDNVSMNTLGGSNLLADLTDRAERWGQADQYYKGPWRGCQVGGKTLGIPNNSNCLALYYNTRLLKAAGVEPPTTWDELASAAQRLTSGDRYGLALSAIKTEEGVFQFLPFLWQAGGDLDTFGTYGATALSFLDDLIAKGSLSEQCVGWTQQDVNTRFLNQRAAMQINGPWQIPTLKKADFEWNVVALPRDKEAATCLGGENWVLMANSKHLDKAWEVLEYTQRPPVLVPYLVAFGELPARKDLADEGAWASDPALRLFLSQLPLARPRQYGAHYAEASQAVAEAEQAVLTGSPSPSAAAKTAAVKIVKALGEQ</sequence>